<reference evidence="3 4" key="1">
    <citation type="journal article" date="2015" name="Proc. Natl. Acad. Sci. U.S.A.">
        <title>Cultivation of a human-associated TM7 phylotype reveals a reduced genome and epibiotic parasitic lifestyle.</title>
        <authorList>
            <person name="He X."/>
            <person name="McLean J.S."/>
            <person name="Edlund A."/>
            <person name="Yooseph S."/>
            <person name="Hall A.P."/>
            <person name="Liu S.Y."/>
            <person name="Dorrestein P.C."/>
            <person name="Esquenazi E."/>
            <person name="Hunter R.C."/>
            <person name="Cheng G."/>
            <person name="Nelson K.E."/>
            <person name="Lux R."/>
            <person name="Shi W."/>
        </authorList>
    </citation>
    <scope>NUCLEOTIDE SEQUENCE [LARGE SCALE GENOMIC DNA]</scope>
    <source>
        <strain evidence="3 4">TM7x</strain>
    </source>
</reference>
<organism evidence="3 4">
    <name type="scientific">Candidatus Nanosynbacter lyticus</name>
    <dbReference type="NCBI Taxonomy" id="2093824"/>
    <lineage>
        <taxon>Bacteria</taxon>
        <taxon>Candidatus Saccharimonadota</taxon>
        <taxon>Candidatus Saccharimonadia</taxon>
        <taxon>Candidatus Nanosynbacterales</taxon>
        <taxon>Candidatus Nanosynbacteraceae</taxon>
        <taxon>Candidatus Nanosynbacter</taxon>
    </lineage>
</organism>
<feature type="domain" description="TraC-like" evidence="2">
    <location>
        <begin position="73"/>
        <end position="183"/>
    </location>
</feature>
<evidence type="ECO:0000313" key="4">
    <source>
        <dbReference type="Proteomes" id="UP000030902"/>
    </source>
</evidence>
<proteinExistence type="predicted"/>
<dbReference type="InterPro" id="IPR058596">
    <property type="entry name" value="TraC-like_dom"/>
</dbReference>
<evidence type="ECO:0000313" key="3">
    <source>
        <dbReference type="EMBL" id="AJA06266.1"/>
    </source>
</evidence>
<gene>
    <name evidence="3" type="ORF">TM7x_00045</name>
</gene>
<keyword evidence="4" id="KW-1185">Reference proteome</keyword>
<dbReference type="Pfam" id="PF26593">
    <property type="entry name" value="TraC-like"/>
    <property type="match status" value="1"/>
</dbReference>
<feature type="region of interest" description="Disordered" evidence="1">
    <location>
        <begin position="38"/>
        <end position="61"/>
    </location>
</feature>
<accession>A0A6S4GPK0</accession>
<protein>
    <recommendedName>
        <fullName evidence="2">TraC-like domain-containing protein</fullName>
    </recommendedName>
</protein>
<name>A0A6S4GPK0_9BACT</name>
<dbReference type="EMBL" id="CP007496">
    <property type="protein sequence ID" value="AJA06266.1"/>
    <property type="molecule type" value="Genomic_DNA"/>
</dbReference>
<sequence>MGFMQPELQNQQLNQQLPQTNAAIPNIPQQSAVNTTIAGSATTPTPDKSPENKKQSGPISTQNTLLFSEMRENMIIMSDGSFRAVIECESINFDLMSSREREGIEFSYQNFINSLYFPIQILVRSRRVDIGPYLDRLADIRRNQDNMLLNVLMDDYMDFIDVLAQEANIMDKSFYVVVPYYPDGDTNAFKQQTKGLFSSFFSGKKEATVTKIDQVTYTKAKDEIKNRIDSVMSGLFQIGVKSWQLNTRQLGELFYTSYNPDTSSRESLSEIDPSELTTTYVTKGTGQAPTGERL</sequence>
<evidence type="ECO:0000256" key="1">
    <source>
        <dbReference type="SAM" id="MobiDB-lite"/>
    </source>
</evidence>
<dbReference type="AlphaFoldDB" id="A0A6S4GPK0"/>
<dbReference type="KEGG" id="sox:TM7x_00045"/>
<evidence type="ECO:0000259" key="2">
    <source>
        <dbReference type="Pfam" id="PF26593"/>
    </source>
</evidence>
<dbReference type="Proteomes" id="UP000030902">
    <property type="component" value="Chromosome"/>
</dbReference>